<evidence type="ECO:0000313" key="2">
    <source>
        <dbReference type="EMBL" id="GID14569.1"/>
    </source>
</evidence>
<comment type="caution">
    <text evidence="2">The sequence shown here is derived from an EMBL/GenBank/DDBJ whole genome shotgun (WGS) entry which is preliminary data.</text>
</comment>
<dbReference type="GO" id="GO:0016787">
    <property type="term" value="F:hydrolase activity"/>
    <property type="evidence" value="ECO:0007669"/>
    <property type="project" value="UniProtKB-KW"/>
</dbReference>
<dbReference type="PANTHER" id="PTHR43433">
    <property type="entry name" value="HYDROLASE, ALPHA/BETA FOLD FAMILY PROTEIN"/>
    <property type="match status" value="1"/>
</dbReference>
<evidence type="ECO:0000313" key="3">
    <source>
        <dbReference type="Proteomes" id="UP000612808"/>
    </source>
</evidence>
<keyword evidence="2" id="KW-0378">Hydrolase</keyword>
<protein>
    <submittedName>
        <fullName evidence="2">Alpha/beta hydrolase</fullName>
    </submittedName>
</protein>
<keyword evidence="3" id="KW-1185">Reference proteome</keyword>
<proteinExistence type="predicted"/>
<sequence>MALTRVPGREVHFRVHGAGPLLLVQPGLYQVGPQWTDLGYTGALAGEYTVVEIDPLGHGRSAAPTDPAAYELPRRVDDVLAVLDELGADRAVYWGYSMGAWIGCGLAAYAPDRVAGLVVGGWDPVGGLEVAYEHARRTVPLPPDPDWTALARAAAARVPEQAAVIDAGDPVAFDACHRSLEHQPDLSPALAALDVPVLLYAGDADPYHPGARAVAARIGAGFATVAGCDHTGAWHDATAVLAEVVPFLRTVAR</sequence>
<gene>
    <name evidence="2" type="ORF">Aru02nite_54580</name>
</gene>
<feature type="domain" description="AB hydrolase-1" evidence="1">
    <location>
        <begin position="20"/>
        <end position="184"/>
    </location>
</feature>
<name>A0A8J3NCQ6_9ACTN</name>
<dbReference type="EMBL" id="BOMB01000032">
    <property type="protein sequence ID" value="GID14569.1"/>
    <property type="molecule type" value="Genomic_DNA"/>
</dbReference>
<dbReference type="RefSeq" id="WP_203662396.1">
    <property type="nucleotide sequence ID" value="NZ_BAAAZM010000017.1"/>
</dbReference>
<dbReference type="PANTHER" id="PTHR43433:SF5">
    <property type="entry name" value="AB HYDROLASE-1 DOMAIN-CONTAINING PROTEIN"/>
    <property type="match status" value="1"/>
</dbReference>
<organism evidence="2 3">
    <name type="scientific">Actinocatenispora rupis</name>
    <dbReference type="NCBI Taxonomy" id="519421"/>
    <lineage>
        <taxon>Bacteria</taxon>
        <taxon>Bacillati</taxon>
        <taxon>Actinomycetota</taxon>
        <taxon>Actinomycetes</taxon>
        <taxon>Micromonosporales</taxon>
        <taxon>Micromonosporaceae</taxon>
        <taxon>Actinocatenispora</taxon>
    </lineage>
</organism>
<dbReference type="InterPro" id="IPR029058">
    <property type="entry name" value="AB_hydrolase_fold"/>
</dbReference>
<dbReference type="AlphaFoldDB" id="A0A8J3NCQ6"/>
<reference evidence="2" key="1">
    <citation type="submission" date="2021-01" db="EMBL/GenBank/DDBJ databases">
        <title>Whole genome shotgun sequence of Actinocatenispora rupis NBRC 107355.</title>
        <authorList>
            <person name="Komaki H."/>
            <person name="Tamura T."/>
        </authorList>
    </citation>
    <scope>NUCLEOTIDE SEQUENCE</scope>
    <source>
        <strain evidence="2">NBRC 107355</strain>
    </source>
</reference>
<dbReference type="InterPro" id="IPR000073">
    <property type="entry name" value="AB_hydrolase_1"/>
</dbReference>
<dbReference type="Gene3D" id="3.40.50.1820">
    <property type="entry name" value="alpha/beta hydrolase"/>
    <property type="match status" value="1"/>
</dbReference>
<dbReference type="Proteomes" id="UP000612808">
    <property type="component" value="Unassembled WGS sequence"/>
</dbReference>
<dbReference type="Pfam" id="PF00561">
    <property type="entry name" value="Abhydrolase_1"/>
    <property type="match status" value="1"/>
</dbReference>
<dbReference type="InterPro" id="IPR050471">
    <property type="entry name" value="AB_hydrolase"/>
</dbReference>
<accession>A0A8J3NCQ6</accession>
<evidence type="ECO:0000259" key="1">
    <source>
        <dbReference type="Pfam" id="PF00561"/>
    </source>
</evidence>
<dbReference type="SUPFAM" id="SSF53474">
    <property type="entry name" value="alpha/beta-Hydrolases"/>
    <property type="match status" value="1"/>
</dbReference>